<name>A0ABY0KW24_9APIC</name>
<keyword evidence="1" id="KW-0472">Membrane</keyword>
<sequence>MNINISFINMFNFFIFIIFLHYYNKIASKTFCNDVKYVNEIKLSSRPYRSLSDIFGMSYEGRVLLKPNSYSYAVEYEKMYDDEELSNQEKLSHKKLIYRIEKLNELYQNENEINKMNSVNVNENNNNKKNKKFKKKKK</sequence>
<feature type="transmembrane region" description="Helical" evidence="1">
    <location>
        <begin position="6"/>
        <end position="23"/>
    </location>
</feature>
<gene>
    <name evidence="2" type="ORF">PGABG01_0009700</name>
</gene>
<keyword evidence="1" id="KW-1133">Transmembrane helix</keyword>
<evidence type="ECO:0000313" key="2">
    <source>
        <dbReference type="EMBL" id="SCQ12664.1"/>
    </source>
</evidence>
<reference evidence="2" key="1">
    <citation type="submission" date="2016-09" db="EMBL/GenBank/DDBJ databases">
        <authorList>
            <consortium name="Pathogen Informatics"/>
            <person name="Sun Q."/>
            <person name="Inoue M."/>
        </authorList>
    </citation>
    <scope>NUCLEOTIDE SEQUENCE</scope>
</reference>
<dbReference type="Proteomes" id="UP000831156">
    <property type="component" value="Unassembled WGS sequence"/>
</dbReference>
<protein>
    <submittedName>
        <fullName evidence="2">Uncharacterized protein</fullName>
    </submittedName>
</protein>
<evidence type="ECO:0000313" key="3">
    <source>
        <dbReference type="Proteomes" id="UP000831156"/>
    </source>
</evidence>
<proteinExistence type="predicted"/>
<comment type="caution">
    <text evidence="2">The sequence shown here is derived from an EMBL/GenBank/DDBJ whole genome shotgun (WGS) entry which is preliminary data.</text>
</comment>
<evidence type="ECO:0000256" key="1">
    <source>
        <dbReference type="SAM" id="Phobius"/>
    </source>
</evidence>
<accession>A0ABY0KW24</accession>
<keyword evidence="3" id="KW-1185">Reference proteome</keyword>
<keyword evidence="1" id="KW-0812">Transmembrane</keyword>
<organism evidence="2 3">
    <name type="scientific">Plasmodium gaboni</name>
    <dbReference type="NCBI Taxonomy" id="647221"/>
    <lineage>
        <taxon>Eukaryota</taxon>
        <taxon>Sar</taxon>
        <taxon>Alveolata</taxon>
        <taxon>Apicomplexa</taxon>
        <taxon>Aconoidasida</taxon>
        <taxon>Haemosporida</taxon>
        <taxon>Plasmodiidae</taxon>
        <taxon>Plasmodium</taxon>
        <taxon>Plasmodium (Laverania)</taxon>
    </lineage>
</organism>
<dbReference type="EMBL" id="FMKD01000031">
    <property type="protein sequence ID" value="SCQ12664.1"/>
    <property type="molecule type" value="Genomic_DNA"/>
</dbReference>